<proteinExistence type="predicted"/>
<accession>A0A9P6LX85</accession>
<name>A0A9P6LX85_MORAP</name>
<keyword evidence="2" id="KW-1185">Reference proteome</keyword>
<comment type="caution">
    <text evidence="1">The sequence shown here is derived from an EMBL/GenBank/DDBJ whole genome shotgun (WGS) entry which is preliminary data.</text>
</comment>
<organism evidence="1 2">
    <name type="scientific">Mortierella alpina</name>
    <name type="common">Oleaginous fungus</name>
    <name type="synonym">Mortierella renispora</name>
    <dbReference type="NCBI Taxonomy" id="64518"/>
    <lineage>
        <taxon>Eukaryota</taxon>
        <taxon>Fungi</taxon>
        <taxon>Fungi incertae sedis</taxon>
        <taxon>Mucoromycota</taxon>
        <taxon>Mortierellomycotina</taxon>
        <taxon>Mortierellomycetes</taxon>
        <taxon>Mortierellales</taxon>
        <taxon>Mortierellaceae</taxon>
        <taxon>Mortierella</taxon>
    </lineage>
</organism>
<gene>
    <name evidence="1" type="ORF">BGZ70_002397</name>
</gene>
<dbReference type="OrthoDB" id="2277177at2759"/>
<protein>
    <submittedName>
        <fullName evidence="1">Uncharacterized protein</fullName>
    </submittedName>
</protein>
<dbReference type="EMBL" id="JAAAHY010001580">
    <property type="protein sequence ID" value="KAF9948027.1"/>
    <property type="molecule type" value="Genomic_DNA"/>
</dbReference>
<feature type="non-terminal residue" evidence="1">
    <location>
        <position position="88"/>
    </location>
</feature>
<reference evidence="1" key="1">
    <citation type="journal article" date="2020" name="Fungal Divers.">
        <title>Resolving the Mortierellaceae phylogeny through synthesis of multi-gene phylogenetics and phylogenomics.</title>
        <authorList>
            <person name="Vandepol N."/>
            <person name="Liber J."/>
            <person name="Desiro A."/>
            <person name="Na H."/>
            <person name="Kennedy M."/>
            <person name="Barry K."/>
            <person name="Grigoriev I.V."/>
            <person name="Miller A.N."/>
            <person name="O'Donnell K."/>
            <person name="Stajich J.E."/>
            <person name="Bonito G."/>
        </authorList>
    </citation>
    <scope>NUCLEOTIDE SEQUENCE</scope>
    <source>
        <strain evidence="1">CK1249</strain>
    </source>
</reference>
<evidence type="ECO:0000313" key="2">
    <source>
        <dbReference type="Proteomes" id="UP000738359"/>
    </source>
</evidence>
<evidence type="ECO:0000313" key="1">
    <source>
        <dbReference type="EMBL" id="KAF9948027.1"/>
    </source>
</evidence>
<dbReference type="AlphaFoldDB" id="A0A9P6LX85"/>
<sequence length="88" mass="9965">PKPELPDINIDDAKIKKAVRLYLKGNGDEAEVLSMASNKNLRIMLERMNSIISLKYLPLDEAKAISETLVQHNLYHRSSKISESIDKT</sequence>
<dbReference type="Proteomes" id="UP000738359">
    <property type="component" value="Unassembled WGS sequence"/>
</dbReference>